<feature type="signal peptide" evidence="1">
    <location>
        <begin position="1"/>
        <end position="19"/>
    </location>
</feature>
<gene>
    <name evidence="2" type="ORF">BLA27_09720</name>
</gene>
<feature type="chain" id="PRO_5009639076" description="DUF2195 family protein" evidence="1">
    <location>
        <begin position="20"/>
        <end position="126"/>
    </location>
</feature>
<comment type="caution">
    <text evidence="2">The sequence shown here is derived from an EMBL/GenBank/DDBJ whole genome shotgun (WGS) entry which is preliminary data.</text>
</comment>
<dbReference type="Proteomes" id="UP000182985">
    <property type="component" value="Unassembled WGS sequence"/>
</dbReference>
<proteinExistence type="predicted"/>
<evidence type="ECO:0000313" key="3">
    <source>
        <dbReference type="Proteomes" id="UP000182985"/>
    </source>
</evidence>
<evidence type="ECO:0000313" key="2">
    <source>
        <dbReference type="EMBL" id="OIS93588.1"/>
    </source>
</evidence>
<dbReference type="EMBL" id="MOEC01000008">
    <property type="protein sequence ID" value="OIS93588.1"/>
    <property type="molecule type" value="Genomic_DNA"/>
</dbReference>
<dbReference type="AlphaFoldDB" id="A0A1J6HKY7"/>
<keyword evidence="3" id="KW-1185">Reference proteome</keyword>
<organism evidence="2 3">
    <name type="scientific">Brucella cytisi</name>
    <dbReference type="NCBI Taxonomy" id="407152"/>
    <lineage>
        <taxon>Bacteria</taxon>
        <taxon>Pseudomonadati</taxon>
        <taxon>Pseudomonadota</taxon>
        <taxon>Alphaproteobacteria</taxon>
        <taxon>Hyphomicrobiales</taxon>
        <taxon>Brucellaceae</taxon>
        <taxon>Brucella/Ochrobactrum group</taxon>
        <taxon>Brucella</taxon>
    </lineage>
</organism>
<accession>A0A1J6HKY7</accession>
<sequence>MHKLIFGVTLSALLCGAAAANDAGGIAFENKLRACVAIKAAKTVVEANVVSARTQFQVNKSIGNCGCFSARANYTSSVDIEGVRDILQQGVIVIRQDDTKILVLASDAGLVGNRKVHVQLACAGPT</sequence>
<dbReference type="RefSeq" id="WP_071631570.1">
    <property type="nucleotide sequence ID" value="NZ_MOEC01000008.1"/>
</dbReference>
<dbReference type="Pfam" id="PF09961">
    <property type="entry name" value="DUF2195"/>
    <property type="match status" value="1"/>
</dbReference>
<dbReference type="InterPro" id="IPR018696">
    <property type="entry name" value="DUF2195"/>
</dbReference>
<evidence type="ECO:0000256" key="1">
    <source>
        <dbReference type="SAM" id="SignalP"/>
    </source>
</evidence>
<evidence type="ECO:0008006" key="4">
    <source>
        <dbReference type="Google" id="ProtNLM"/>
    </source>
</evidence>
<dbReference type="OrthoDB" id="8453989at2"/>
<name>A0A1J6HKY7_9HYPH</name>
<protein>
    <recommendedName>
        <fullName evidence="4">DUF2195 family protein</fullName>
    </recommendedName>
</protein>
<reference evidence="2 3" key="1">
    <citation type="submission" date="2016-10" db="EMBL/GenBank/DDBJ databases">
        <title>The Draft Genome Sequence of the Potato Rhizosphere Bacteria Ochrobactrum sp. IPA7.2.</title>
        <authorList>
            <person name="Gogoleva N.E."/>
            <person name="Khlopko Y.A."/>
            <person name="Burygin G.L."/>
            <person name="Plotnikov A.O."/>
        </authorList>
    </citation>
    <scope>NUCLEOTIDE SEQUENCE [LARGE SCALE GENOMIC DNA]</scope>
    <source>
        <strain evidence="2 3">IPA7.2</strain>
    </source>
</reference>
<keyword evidence="1" id="KW-0732">Signal</keyword>